<reference evidence="3 4" key="1">
    <citation type="submission" date="2020-08" db="EMBL/GenBank/DDBJ databases">
        <authorList>
            <person name="Liu C."/>
            <person name="Sun Q."/>
        </authorList>
    </citation>
    <scope>NUCLEOTIDE SEQUENCE [LARGE SCALE GENOMIC DNA]</scope>
    <source>
        <strain evidence="3 4">NSJ-38</strain>
    </source>
</reference>
<organism evidence="3 4">
    <name type="scientific">Qiania dongpingensis</name>
    <dbReference type="NCBI Taxonomy" id="2763669"/>
    <lineage>
        <taxon>Bacteria</taxon>
        <taxon>Bacillati</taxon>
        <taxon>Bacillota</taxon>
        <taxon>Clostridia</taxon>
        <taxon>Lachnospirales</taxon>
        <taxon>Lachnospiraceae</taxon>
        <taxon>Qiania</taxon>
    </lineage>
</organism>
<dbReference type="Pfam" id="PF02775">
    <property type="entry name" value="TPP_enzyme_C"/>
    <property type="match status" value="1"/>
</dbReference>
<proteinExistence type="predicted"/>
<dbReference type="PANTHER" id="PTHR48084:SF1">
    <property type="entry name" value="2-OXOGLUTARATE SYNTHASE SUBUNIT KORB"/>
    <property type="match status" value="1"/>
</dbReference>
<dbReference type="Proteomes" id="UP000515823">
    <property type="component" value="Chromosome"/>
</dbReference>
<evidence type="ECO:0000313" key="3">
    <source>
        <dbReference type="EMBL" id="QNM06019.1"/>
    </source>
</evidence>
<dbReference type="PROSITE" id="PS51257">
    <property type="entry name" value="PROKAR_LIPOPROTEIN"/>
    <property type="match status" value="1"/>
</dbReference>
<evidence type="ECO:0000256" key="1">
    <source>
        <dbReference type="ARBA" id="ARBA00023002"/>
    </source>
</evidence>
<dbReference type="InterPro" id="IPR029061">
    <property type="entry name" value="THDP-binding"/>
</dbReference>
<sequence>MSELKINPRRKYLRPEKLPHFFCSGCGCGQALNYYMQALEELDMDPRYMIHIAGVGCTARVPVYIKTDMFHGVHGRTLAWATGVKMMQPDTPVVIFAGDGDIASIGGNHLIHAARRNLDVTVVMVNNMNFAMTGGQVAPTTPEKARTMTTPYGSAEPRFDVCALAQAAGATHVERWTTAQPAQCKKAMERALQHKGFSLIEIVSQCPTHFGRYALKTGDPNAVIAWIKEHTYTDAQAKKMSPEELEGKLRCGQYICVEKPIYEGTNELM</sequence>
<dbReference type="Gene3D" id="3.40.50.970">
    <property type="match status" value="1"/>
</dbReference>
<keyword evidence="4" id="KW-1185">Reference proteome</keyword>
<dbReference type="GO" id="GO:0045333">
    <property type="term" value="P:cellular respiration"/>
    <property type="evidence" value="ECO:0007669"/>
    <property type="project" value="UniProtKB-ARBA"/>
</dbReference>
<dbReference type="GO" id="GO:0030976">
    <property type="term" value="F:thiamine pyrophosphate binding"/>
    <property type="evidence" value="ECO:0007669"/>
    <property type="project" value="InterPro"/>
</dbReference>
<name>A0A7G9G5D7_9FIRM</name>
<feature type="domain" description="Thiamine pyrophosphate enzyme TPP-binding" evidence="2">
    <location>
        <begin position="63"/>
        <end position="202"/>
    </location>
</feature>
<protein>
    <submittedName>
        <fullName evidence="3">2-oxoacid:ferredoxin oxidoreductase subunit beta</fullName>
    </submittedName>
</protein>
<dbReference type="CDD" id="cd03375">
    <property type="entry name" value="TPP_OGFOR"/>
    <property type="match status" value="1"/>
</dbReference>
<accession>A0A7G9G5D7</accession>
<dbReference type="InterPro" id="IPR051457">
    <property type="entry name" value="2-oxoacid:Fd_oxidoreductase"/>
</dbReference>
<evidence type="ECO:0000259" key="2">
    <source>
        <dbReference type="Pfam" id="PF02775"/>
    </source>
</evidence>
<dbReference type="KEGG" id="qdo:H9Q78_02295"/>
<dbReference type="PANTHER" id="PTHR48084">
    <property type="entry name" value="2-OXOGLUTARATE OXIDOREDUCTASE SUBUNIT KORB-RELATED"/>
    <property type="match status" value="1"/>
</dbReference>
<evidence type="ECO:0000313" key="4">
    <source>
        <dbReference type="Proteomes" id="UP000515823"/>
    </source>
</evidence>
<dbReference type="SUPFAM" id="SSF52518">
    <property type="entry name" value="Thiamin diphosphate-binding fold (THDP-binding)"/>
    <property type="match status" value="1"/>
</dbReference>
<dbReference type="EMBL" id="CP060634">
    <property type="protein sequence ID" value="QNM06019.1"/>
    <property type="molecule type" value="Genomic_DNA"/>
</dbReference>
<dbReference type="RefSeq" id="WP_147596568.1">
    <property type="nucleotide sequence ID" value="NZ_CP060634.1"/>
</dbReference>
<dbReference type="InterPro" id="IPR011766">
    <property type="entry name" value="TPP_enzyme_TPP-bd"/>
</dbReference>
<gene>
    <name evidence="3" type="ORF">H9Q78_02295</name>
</gene>
<keyword evidence="1" id="KW-0560">Oxidoreductase</keyword>
<dbReference type="GO" id="GO:0016625">
    <property type="term" value="F:oxidoreductase activity, acting on the aldehyde or oxo group of donors, iron-sulfur protein as acceptor"/>
    <property type="evidence" value="ECO:0007669"/>
    <property type="project" value="UniProtKB-ARBA"/>
</dbReference>
<dbReference type="AlphaFoldDB" id="A0A7G9G5D7"/>